<feature type="domain" description="Glycosyl hydrolase family 98 putative carbohydrate-binding module" evidence="10">
    <location>
        <begin position="422"/>
        <end position="567"/>
    </location>
</feature>
<feature type="signal peptide" evidence="9">
    <location>
        <begin position="1"/>
        <end position="35"/>
    </location>
</feature>
<evidence type="ECO:0000256" key="2">
    <source>
        <dbReference type="ARBA" id="ARBA00009743"/>
    </source>
</evidence>
<dbReference type="PANTHER" id="PTHR11452:SF75">
    <property type="entry name" value="ALPHA-GALACTOSIDASE MEL1"/>
    <property type="match status" value="1"/>
</dbReference>
<comment type="similarity">
    <text evidence="2 8">Belongs to the glycosyl hydrolase 27 family.</text>
</comment>
<dbReference type="Gene3D" id="3.20.20.70">
    <property type="entry name" value="Aldolase class I"/>
    <property type="match status" value="1"/>
</dbReference>
<proteinExistence type="inferred from homology"/>
<evidence type="ECO:0000259" key="10">
    <source>
        <dbReference type="SMART" id="SM00776"/>
    </source>
</evidence>
<dbReference type="InterPro" id="IPR000111">
    <property type="entry name" value="Glyco_hydro_27/36_CS"/>
</dbReference>
<dbReference type="CDD" id="cd14792">
    <property type="entry name" value="GH27"/>
    <property type="match status" value="1"/>
</dbReference>
<evidence type="ECO:0000313" key="11">
    <source>
        <dbReference type="EMBL" id="AVZ74216.1"/>
    </source>
</evidence>
<dbReference type="FunFam" id="3.20.20.70:FF:000202">
    <property type="entry name" value="Alpha-galactosidase"/>
    <property type="match status" value="1"/>
</dbReference>
<keyword evidence="6 8" id="KW-1015">Disulfide bond</keyword>
<dbReference type="KEGG" id="slk:SLUN_20660"/>
<dbReference type="Pfam" id="PF16499">
    <property type="entry name" value="Melibiase_2"/>
    <property type="match status" value="1"/>
</dbReference>
<dbReference type="InterPro" id="IPR041233">
    <property type="entry name" value="Melibiase_C"/>
</dbReference>
<evidence type="ECO:0000256" key="9">
    <source>
        <dbReference type="SAM" id="SignalP"/>
    </source>
</evidence>
<evidence type="ECO:0000256" key="6">
    <source>
        <dbReference type="ARBA" id="ARBA00023157"/>
    </source>
</evidence>
<dbReference type="PANTHER" id="PTHR11452">
    <property type="entry name" value="ALPHA-GALACTOSIDASE/ALPHA-N-ACETYLGALACTOSAMINIDASE"/>
    <property type="match status" value="1"/>
</dbReference>
<evidence type="ECO:0000256" key="7">
    <source>
        <dbReference type="ARBA" id="ARBA00023295"/>
    </source>
</evidence>
<dbReference type="Proteomes" id="UP000244201">
    <property type="component" value="Chromosome"/>
</dbReference>
<dbReference type="InterPro" id="IPR017853">
    <property type="entry name" value="GH"/>
</dbReference>
<evidence type="ECO:0000256" key="1">
    <source>
        <dbReference type="ARBA" id="ARBA00001255"/>
    </source>
</evidence>
<dbReference type="SUPFAM" id="SSF51445">
    <property type="entry name" value="(Trans)glycosidases"/>
    <property type="match status" value="1"/>
</dbReference>
<organism evidence="11 12">
    <name type="scientific">Streptomyces lunaelactis</name>
    <dbReference type="NCBI Taxonomy" id="1535768"/>
    <lineage>
        <taxon>Bacteria</taxon>
        <taxon>Bacillati</taxon>
        <taxon>Actinomycetota</taxon>
        <taxon>Actinomycetes</taxon>
        <taxon>Kitasatosporales</taxon>
        <taxon>Streptomycetaceae</taxon>
        <taxon>Streptomyces</taxon>
    </lineage>
</organism>
<dbReference type="InterPro" id="IPR013780">
    <property type="entry name" value="Glyco_hydro_b"/>
</dbReference>
<evidence type="ECO:0000256" key="8">
    <source>
        <dbReference type="RuleBase" id="RU361168"/>
    </source>
</evidence>
<dbReference type="InterPro" id="IPR038637">
    <property type="entry name" value="NPCBM_sf"/>
</dbReference>
<evidence type="ECO:0000256" key="3">
    <source>
        <dbReference type="ARBA" id="ARBA00012755"/>
    </source>
</evidence>
<dbReference type="PRINTS" id="PR00740">
    <property type="entry name" value="GLHYDRLASE27"/>
</dbReference>
<feature type="domain" description="Glycosyl hydrolase family 98 putative carbohydrate-binding module" evidence="10">
    <location>
        <begin position="572"/>
        <end position="718"/>
    </location>
</feature>
<dbReference type="GO" id="GO:0016052">
    <property type="term" value="P:carbohydrate catabolic process"/>
    <property type="evidence" value="ECO:0007669"/>
    <property type="project" value="UniProtKB-ARBA"/>
</dbReference>
<dbReference type="OrthoDB" id="9807519at2"/>
<comment type="catalytic activity">
    <reaction evidence="1 8">
        <text>Hydrolysis of terminal, non-reducing alpha-D-galactose residues in alpha-D-galactosides, including galactose oligosaccharides, galactomannans and galactolipids.</text>
        <dbReference type="EC" id="3.2.1.22"/>
    </reaction>
</comment>
<evidence type="ECO:0000256" key="5">
    <source>
        <dbReference type="ARBA" id="ARBA00022801"/>
    </source>
</evidence>
<dbReference type="EMBL" id="CP026304">
    <property type="protein sequence ID" value="AVZ74216.1"/>
    <property type="molecule type" value="Genomic_DNA"/>
</dbReference>
<dbReference type="EC" id="3.2.1.22" evidence="3 8"/>
<evidence type="ECO:0000313" key="12">
    <source>
        <dbReference type="Proteomes" id="UP000244201"/>
    </source>
</evidence>
<keyword evidence="4 9" id="KW-0732">Signal</keyword>
<dbReference type="InterPro" id="IPR002241">
    <property type="entry name" value="Glyco_hydro_27"/>
</dbReference>
<evidence type="ECO:0000256" key="4">
    <source>
        <dbReference type="ARBA" id="ARBA00022729"/>
    </source>
</evidence>
<dbReference type="Gene3D" id="2.60.40.1180">
    <property type="entry name" value="Golgi alpha-mannosidase II"/>
    <property type="match status" value="1"/>
</dbReference>
<dbReference type="Pfam" id="PF17801">
    <property type="entry name" value="Melibiase_C"/>
    <property type="match status" value="1"/>
</dbReference>
<dbReference type="GO" id="GO:0004557">
    <property type="term" value="F:alpha-galactosidase activity"/>
    <property type="evidence" value="ECO:0007669"/>
    <property type="project" value="UniProtKB-EC"/>
</dbReference>
<gene>
    <name evidence="11" type="ORF">SLUN_20660</name>
</gene>
<dbReference type="SMART" id="SM00776">
    <property type="entry name" value="NPCBM"/>
    <property type="match status" value="2"/>
</dbReference>
<keyword evidence="7 8" id="KW-0326">Glycosidase</keyword>
<dbReference type="Pfam" id="PF08305">
    <property type="entry name" value="NPCBM"/>
    <property type="match status" value="2"/>
</dbReference>
<dbReference type="AlphaFoldDB" id="A0A2R4T540"/>
<name>A0A2R4T540_9ACTN</name>
<keyword evidence="5 8" id="KW-0378">Hydrolase</keyword>
<dbReference type="SUPFAM" id="SSF49785">
    <property type="entry name" value="Galactose-binding domain-like"/>
    <property type="match status" value="2"/>
</dbReference>
<feature type="chain" id="PRO_5015344567" description="Alpha-galactosidase" evidence="9">
    <location>
        <begin position="36"/>
        <end position="719"/>
    </location>
</feature>
<reference evidence="11 12" key="1">
    <citation type="submission" date="2018-01" db="EMBL/GenBank/DDBJ databases">
        <title>Complete genome sequence of Streptomyces lunaelactis MM109T, a Ferroverdin A producer isolated from cave moonmilk deposits.</title>
        <authorList>
            <person name="Naome A."/>
            <person name="Martinet L."/>
            <person name="Maciejewska M."/>
            <person name="Anderssen S."/>
            <person name="Adam D."/>
            <person name="Tenconi E."/>
            <person name="Deflandre B."/>
            <person name="Arguelles-Arias A."/>
            <person name="Calusinska M."/>
            <person name="Copieters W."/>
            <person name="Karim L."/>
            <person name="Hanikenne M."/>
            <person name="Baurain D."/>
            <person name="van Wezel G."/>
            <person name="Smargiasso N."/>
            <person name="de Pauw E."/>
            <person name="Delfosse P."/>
            <person name="Rigali S."/>
        </authorList>
    </citation>
    <scope>NUCLEOTIDE SEQUENCE [LARGE SCALE GENOMIC DNA]</scope>
    <source>
        <strain evidence="11 12">MM109</strain>
    </source>
</reference>
<dbReference type="PROSITE" id="PS00512">
    <property type="entry name" value="ALPHA_GALACTOSIDASE"/>
    <property type="match status" value="1"/>
</dbReference>
<sequence>MYTERHTVRARLATFAATLGLLAGGGALTAVTAQAAPAPPAAAPTPTAAPAVDNGLARTPQMGFNNWNSTHCRAEFNEAMVKGIADTFVSQGLKDAGYTYVNIDDCWALPQRDASGNLVPDPVRFPNGIKAVADYVHSKGLKFGIYSSAGTKTCDVQGFPGGLGHEQQDAGLWASWGVDYLKYDNCNNTGADAQQRYTAMANALKATGRPILYSICEWGENQPWNWAAKTGNSWRTTGDISDNWSSMIGIAHRNQGLAPYAGPGAWNDPDMLEVGNGGMTDTEYRTHFSLWAQMAAPLLIGSDLRSASPATLAILKNTDVIAVDQDSLGKQGTVVSGSGGLVVMSKPLADGSRSVTLTNETTSARTVSTTVEAIGIGGASSYALKDLWSKQTSTTTGTISASVPAHGTVMYRVTPGAPVPPPAGVNQLSELAWTSAINGWGPVERDRSNGEQATGDGRTLTIGGTTYAKGLGTHAASDITYHLGGTCRSLRVDVGVDDESTAGGSAVFRIYRDAALVADSGPRTASDPPTRLSADLTGGTKLRLVVTDGGDGIDYDHADWAAPTLTCGNGPAAGTHALSDLQWASAINGWGPVERDRSNAEQATDDGRTLTIGGTTYAKGLGTHAASSITYYLGGGCSTLTTSVGIDDESGGANGSAVFQIYRDAAKVADSGRLTGAEAPRALTADLSGGLEVRLVVTDSGDGINYDHADWAAPTLTCT</sequence>
<dbReference type="Gene3D" id="2.60.120.1060">
    <property type="entry name" value="NPCBM/NEW2 domain"/>
    <property type="match status" value="2"/>
</dbReference>
<dbReference type="InterPro" id="IPR013222">
    <property type="entry name" value="Glyco_hyd_98_carb-bd"/>
</dbReference>
<keyword evidence="12" id="KW-1185">Reference proteome</keyword>
<accession>A0A2R4T540</accession>
<dbReference type="InterPro" id="IPR013785">
    <property type="entry name" value="Aldolase_TIM"/>
</dbReference>
<protein>
    <recommendedName>
        <fullName evidence="3 8">Alpha-galactosidase</fullName>
        <ecNumber evidence="3 8">3.2.1.22</ecNumber>
    </recommendedName>
    <alternativeName>
        <fullName evidence="8">Melibiase</fullName>
    </alternativeName>
</protein>
<dbReference type="SUPFAM" id="SSF51011">
    <property type="entry name" value="Glycosyl hydrolase domain"/>
    <property type="match status" value="1"/>
</dbReference>
<dbReference type="InterPro" id="IPR008979">
    <property type="entry name" value="Galactose-bd-like_sf"/>
</dbReference>